<dbReference type="EMBL" id="ASSJ01000081">
    <property type="protein sequence ID" value="ERN40039.1"/>
    <property type="molecule type" value="Genomic_DNA"/>
</dbReference>
<gene>
    <name evidence="1" type="ORF">KR51_00033180</name>
</gene>
<sequence length="50" mass="5738">MLGPLSSHPNVELDLEYDSRWIVNIAVLLPIRGLWTNKKTAVTAGFHHYY</sequence>
<name>U5DHI0_9CHRO</name>
<proteinExistence type="predicted"/>
<evidence type="ECO:0000313" key="1">
    <source>
        <dbReference type="EMBL" id="ERN40039.1"/>
    </source>
</evidence>
<dbReference type="Proteomes" id="UP000016960">
    <property type="component" value="Unassembled WGS sequence"/>
</dbReference>
<organism evidence="1 2">
    <name type="scientific">Rubidibacter lacunae KORDI 51-2</name>
    <dbReference type="NCBI Taxonomy" id="582515"/>
    <lineage>
        <taxon>Bacteria</taxon>
        <taxon>Bacillati</taxon>
        <taxon>Cyanobacteriota</taxon>
        <taxon>Cyanophyceae</taxon>
        <taxon>Oscillatoriophycideae</taxon>
        <taxon>Chroococcales</taxon>
        <taxon>Aphanothecaceae</taxon>
        <taxon>Rubidibacter</taxon>
    </lineage>
</organism>
<evidence type="ECO:0000313" key="2">
    <source>
        <dbReference type="Proteomes" id="UP000016960"/>
    </source>
</evidence>
<protein>
    <submittedName>
        <fullName evidence="1">Uncharacterized protein</fullName>
    </submittedName>
</protein>
<comment type="caution">
    <text evidence="1">The sequence shown here is derived from an EMBL/GenBank/DDBJ whole genome shotgun (WGS) entry which is preliminary data.</text>
</comment>
<accession>U5DHI0</accession>
<dbReference type="InParanoid" id="U5DHI0"/>
<dbReference type="AlphaFoldDB" id="U5DHI0"/>
<reference evidence="1 2" key="1">
    <citation type="submission" date="2013-05" db="EMBL/GenBank/DDBJ databases">
        <title>Draft genome sequence of Rubidibacter lacunae KORDI 51-2.</title>
        <authorList>
            <person name="Choi D.H."/>
            <person name="Noh J.H."/>
            <person name="Kwon K.-K."/>
            <person name="Lee J.-H."/>
            <person name="Ryu J.-Y."/>
        </authorList>
    </citation>
    <scope>NUCLEOTIDE SEQUENCE [LARGE SCALE GENOMIC DNA]</scope>
    <source>
        <strain evidence="1 2">KORDI 51-2</strain>
    </source>
</reference>
<keyword evidence="2" id="KW-1185">Reference proteome</keyword>